<dbReference type="Pfam" id="PF04452">
    <property type="entry name" value="Methyltrans_RNA"/>
    <property type="match status" value="1"/>
</dbReference>
<dbReference type="CDD" id="cd18084">
    <property type="entry name" value="RsmE-like"/>
    <property type="match status" value="1"/>
</dbReference>
<evidence type="ECO:0000313" key="16">
    <source>
        <dbReference type="Proteomes" id="UP001501237"/>
    </source>
</evidence>
<dbReference type="InterPro" id="IPR029028">
    <property type="entry name" value="Alpha/beta_knot_MTases"/>
</dbReference>
<keyword evidence="8 12" id="KW-0808">Transferase</keyword>
<dbReference type="InterPro" id="IPR046887">
    <property type="entry name" value="RsmE_PUA-like"/>
</dbReference>
<keyword evidence="5 12" id="KW-0963">Cytoplasm</keyword>
<evidence type="ECO:0000256" key="9">
    <source>
        <dbReference type="ARBA" id="ARBA00022691"/>
    </source>
</evidence>
<evidence type="ECO:0000313" key="15">
    <source>
        <dbReference type="EMBL" id="GAA3235035.1"/>
    </source>
</evidence>
<organism evidence="15 16">
    <name type="scientific">Actinocorallia longicatena</name>
    <dbReference type="NCBI Taxonomy" id="111803"/>
    <lineage>
        <taxon>Bacteria</taxon>
        <taxon>Bacillati</taxon>
        <taxon>Actinomycetota</taxon>
        <taxon>Actinomycetes</taxon>
        <taxon>Streptosporangiales</taxon>
        <taxon>Thermomonosporaceae</taxon>
        <taxon>Actinocorallia</taxon>
    </lineage>
</organism>
<dbReference type="SUPFAM" id="SSF75217">
    <property type="entry name" value="alpha/beta knot"/>
    <property type="match status" value="1"/>
</dbReference>
<keyword evidence="6 12" id="KW-0698">rRNA processing</keyword>
<evidence type="ECO:0000256" key="11">
    <source>
        <dbReference type="ARBA" id="ARBA00047944"/>
    </source>
</evidence>
<comment type="caution">
    <text evidence="15">The sequence shown here is derived from an EMBL/GenBank/DDBJ whole genome shotgun (WGS) entry which is preliminary data.</text>
</comment>
<comment type="function">
    <text evidence="10 12">Specifically methylates the N3 position of the uracil ring of uridine 1498 (m3U1498) in 16S rRNA. Acts on the fully assembled 30S ribosomal subunit.</text>
</comment>
<feature type="domain" description="Ribosomal RNA small subunit methyltransferase E methyltransferase" evidence="13">
    <location>
        <begin position="75"/>
        <end position="236"/>
    </location>
</feature>
<dbReference type="PIRSF" id="PIRSF015601">
    <property type="entry name" value="MTase_slr0722"/>
    <property type="match status" value="1"/>
</dbReference>
<evidence type="ECO:0000259" key="14">
    <source>
        <dbReference type="Pfam" id="PF20260"/>
    </source>
</evidence>
<gene>
    <name evidence="15" type="ORF">GCM10010468_68560</name>
</gene>
<dbReference type="Gene3D" id="2.40.240.20">
    <property type="entry name" value="Hypothetical PUA domain-like, domain 1"/>
    <property type="match status" value="1"/>
</dbReference>
<proteinExistence type="inferred from homology"/>
<dbReference type="InterPro" id="IPR006700">
    <property type="entry name" value="RsmE"/>
</dbReference>
<comment type="subcellular location">
    <subcellularLocation>
        <location evidence="1 12">Cytoplasm</location>
    </subcellularLocation>
</comment>
<dbReference type="Gene3D" id="3.40.1280.10">
    <property type="match status" value="1"/>
</dbReference>
<evidence type="ECO:0000256" key="8">
    <source>
        <dbReference type="ARBA" id="ARBA00022679"/>
    </source>
</evidence>
<evidence type="ECO:0000256" key="3">
    <source>
        <dbReference type="ARBA" id="ARBA00012328"/>
    </source>
</evidence>
<feature type="domain" description="Ribosomal RNA small subunit methyltransferase E PUA-like" evidence="14">
    <location>
        <begin position="20"/>
        <end position="65"/>
    </location>
</feature>
<evidence type="ECO:0000259" key="13">
    <source>
        <dbReference type="Pfam" id="PF04452"/>
    </source>
</evidence>
<keyword evidence="9 12" id="KW-0949">S-adenosyl-L-methionine</keyword>
<evidence type="ECO:0000256" key="4">
    <source>
        <dbReference type="ARBA" id="ARBA00013673"/>
    </source>
</evidence>
<dbReference type="InterPro" id="IPR046886">
    <property type="entry name" value="RsmE_MTase_dom"/>
</dbReference>
<protein>
    <recommendedName>
        <fullName evidence="4 12">Ribosomal RNA small subunit methyltransferase E</fullName>
        <ecNumber evidence="3 12">2.1.1.193</ecNumber>
    </recommendedName>
</protein>
<dbReference type="EMBL" id="BAAAUV010000027">
    <property type="protein sequence ID" value="GAA3235035.1"/>
    <property type="molecule type" value="Genomic_DNA"/>
</dbReference>
<sequence length="243" mass="25682">MSAPVFLVETAALRNDRVLLDGPEGRHAATVRRMRVGEGVVLADGAGSSARCEVVEVLKAALEVEVLERSVEEAPAPRIVVVQALPKGERGELAVEVMTEAGVDVIVPWSASRSITQWKADRKDKALSRWRNAAREAGKQSRRTWLPEVADLESTRQVTARLAAAGRAFVLHEDAVEPLSRAALGDAAEIVLVVGPEGGISPEELAAFTGAGAEAVRLGPSVLRTSTAGVAAASVLMARTGRW</sequence>
<dbReference type="InterPro" id="IPR029026">
    <property type="entry name" value="tRNA_m1G_MTases_N"/>
</dbReference>
<keyword evidence="16" id="KW-1185">Reference proteome</keyword>
<evidence type="ECO:0000256" key="5">
    <source>
        <dbReference type="ARBA" id="ARBA00022490"/>
    </source>
</evidence>
<accession>A0ABP6QKL9</accession>
<dbReference type="EC" id="2.1.1.193" evidence="3 12"/>
<dbReference type="NCBIfam" id="NF008693">
    <property type="entry name" value="PRK11713.2-3"/>
    <property type="match status" value="1"/>
</dbReference>
<evidence type="ECO:0000256" key="6">
    <source>
        <dbReference type="ARBA" id="ARBA00022552"/>
    </source>
</evidence>
<dbReference type="InterPro" id="IPR015947">
    <property type="entry name" value="PUA-like_sf"/>
</dbReference>
<dbReference type="Pfam" id="PF20260">
    <property type="entry name" value="PUA_4"/>
    <property type="match status" value="1"/>
</dbReference>
<dbReference type="Proteomes" id="UP001501237">
    <property type="component" value="Unassembled WGS sequence"/>
</dbReference>
<reference evidence="16" key="1">
    <citation type="journal article" date="2019" name="Int. J. Syst. Evol. Microbiol.">
        <title>The Global Catalogue of Microorganisms (GCM) 10K type strain sequencing project: providing services to taxonomists for standard genome sequencing and annotation.</title>
        <authorList>
            <consortium name="The Broad Institute Genomics Platform"/>
            <consortium name="The Broad Institute Genome Sequencing Center for Infectious Disease"/>
            <person name="Wu L."/>
            <person name="Ma J."/>
        </authorList>
    </citation>
    <scope>NUCLEOTIDE SEQUENCE [LARGE SCALE GENOMIC DNA]</scope>
    <source>
        <strain evidence="16">JCM 9377</strain>
    </source>
</reference>
<dbReference type="SUPFAM" id="SSF88697">
    <property type="entry name" value="PUA domain-like"/>
    <property type="match status" value="1"/>
</dbReference>
<evidence type="ECO:0000256" key="1">
    <source>
        <dbReference type="ARBA" id="ARBA00004496"/>
    </source>
</evidence>
<evidence type="ECO:0000256" key="7">
    <source>
        <dbReference type="ARBA" id="ARBA00022603"/>
    </source>
</evidence>
<evidence type="ECO:0000256" key="12">
    <source>
        <dbReference type="PIRNR" id="PIRNR015601"/>
    </source>
</evidence>
<dbReference type="PANTHER" id="PTHR30027:SF3">
    <property type="entry name" value="16S RRNA (URACIL(1498)-N(3))-METHYLTRANSFERASE"/>
    <property type="match status" value="1"/>
</dbReference>
<name>A0ABP6QKL9_9ACTN</name>
<evidence type="ECO:0000256" key="10">
    <source>
        <dbReference type="ARBA" id="ARBA00025699"/>
    </source>
</evidence>
<comment type="catalytic activity">
    <reaction evidence="11 12">
        <text>uridine(1498) in 16S rRNA + S-adenosyl-L-methionine = N(3)-methyluridine(1498) in 16S rRNA + S-adenosyl-L-homocysteine + H(+)</text>
        <dbReference type="Rhea" id="RHEA:42920"/>
        <dbReference type="Rhea" id="RHEA-COMP:10283"/>
        <dbReference type="Rhea" id="RHEA-COMP:10284"/>
        <dbReference type="ChEBI" id="CHEBI:15378"/>
        <dbReference type="ChEBI" id="CHEBI:57856"/>
        <dbReference type="ChEBI" id="CHEBI:59789"/>
        <dbReference type="ChEBI" id="CHEBI:65315"/>
        <dbReference type="ChEBI" id="CHEBI:74502"/>
        <dbReference type="EC" id="2.1.1.193"/>
    </reaction>
</comment>
<dbReference type="RefSeq" id="WP_344836795.1">
    <property type="nucleotide sequence ID" value="NZ_BAAAUV010000027.1"/>
</dbReference>
<dbReference type="NCBIfam" id="TIGR00046">
    <property type="entry name" value="RsmE family RNA methyltransferase"/>
    <property type="match status" value="1"/>
</dbReference>
<dbReference type="PANTHER" id="PTHR30027">
    <property type="entry name" value="RIBOSOMAL RNA SMALL SUBUNIT METHYLTRANSFERASE E"/>
    <property type="match status" value="1"/>
</dbReference>
<comment type="similarity">
    <text evidence="2 12">Belongs to the RNA methyltransferase RsmE family.</text>
</comment>
<evidence type="ECO:0000256" key="2">
    <source>
        <dbReference type="ARBA" id="ARBA00005528"/>
    </source>
</evidence>
<keyword evidence="7 12" id="KW-0489">Methyltransferase</keyword>